<evidence type="ECO:0000259" key="1">
    <source>
        <dbReference type="Pfam" id="PF01926"/>
    </source>
</evidence>
<dbReference type="InterPro" id="IPR027417">
    <property type="entry name" value="P-loop_NTPase"/>
</dbReference>
<dbReference type="PANTHER" id="PTHR42714">
    <property type="entry name" value="TRNA MODIFICATION GTPASE GTPBP3"/>
    <property type="match status" value="1"/>
</dbReference>
<gene>
    <name evidence="2" type="ORF">MSZNOR_3903</name>
</gene>
<dbReference type="Pfam" id="PF01926">
    <property type="entry name" value="MMR_HSR1"/>
    <property type="match status" value="1"/>
</dbReference>
<feature type="domain" description="G" evidence="1">
    <location>
        <begin position="98"/>
        <end position="252"/>
    </location>
</feature>
<dbReference type="EMBL" id="OX458333">
    <property type="protein sequence ID" value="CAI8924264.1"/>
    <property type="molecule type" value="Genomic_DNA"/>
</dbReference>
<evidence type="ECO:0000313" key="2">
    <source>
        <dbReference type="EMBL" id="CAI8924264.1"/>
    </source>
</evidence>
<dbReference type="PANTHER" id="PTHR42714:SF6">
    <property type="entry name" value="TRANSLATION INITIATION FACTOR IF-2"/>
    <property type="match status" value="1"/>
</dbReference>
<keyword evidence="3" id="KW-1185">Reference proteome</keyword>
<name>A0ABM9I6H9_9GAMM</name>
<dbReference type="SUPFAM" id="SSF52540">
    <property type="entry name" value="P-loop containing nucleoside triphosphate hydrolases"/>
    <property type="match status" value="1"/>
</dbReference>
<organism evidence="2 3">
    <name type="scientific">Methylocaldum szegediense</name>
    <dbReference type="NCBI Taxonomy" id="73780"/>
    <lineage>
        <taxon>Bacteria</taxon>
        <taxon>Pseudomonadati</taxon>
        <taxon>Pseudomonadota</taxon>
        <taxon>Gammaproteobacteria</taxon>
        <taxon>Methylococcales</taxon>
        <taxon>Methylococcaceae</taxon>
        <taxon>Methylocaldum</taxon>
    </lineage>
</organism>
<dbReference type="Proteomes" id="UP001162030">
    <property type="component" value="Chromosome"/>
</dbReference>
<sequence length="620" mass="70485">MSFSNRKGPVIQSQDPRVRNAIVYNLPFSNLDGSPATPTMLSFIRRLKHSYESVLKHIPPDDEGRFLELRRNLQSISFGEAVLEKSELIQTKEHHPLQVAVLGPTQAGKSSVINWLLEKKLAEVSPLAGFTVHPQGFYINLSPDRVEWIDGYFRHYQRCPRDALPSDRYDCFALVETTTDARHPLSGTVLWDTPDFDSVDADEYRQAVLRVAALADVVLLILSKDKYADLSVWELIGLLEPLSQPTVICLNKIEKASYQTLAESLQEKWRNARRDPPPPIITVPYLENIQADDFALLHSERAQLLNAVDRAIRGVHRKQHAKSAKRFVQIHWRDWLVPVKAEHNLKAEWRNLVDEAVRDSLNIYKRDYLNHPHHYETFQRALAELLTLLEIPGLAGTLLTARKIVTWPVRQIVKLGRAVGGRRQQSVSGEAAILHQAAEHLFIRLSETILLKREEEPFRQAWWKELAELLRSARPVLANRYAVAVDQYLRAFQPQIEKTAHGLYDRLREHPAVLNSLRATRVTTDAAALAVALHTGGIGVQDFIIAPAMLSLTTMLTESALGRYMNKAAAELKQQQFKAVEELFNKTVHTYLNSLPEQMDTSRQFNIPREAIDSAEAQLD</sequence>
<dbReference type="RefSeq" id="WP_084161683.1">
    <property type="nucleotide sequence ID" value="NZ_OX458333.1"/>
</dbReference>
<evidence type="ECO:0000313" key="3">
    <source>
        <dbReference type="Proteomes" id="UP001162030"/>
    </source>
</evidence>
<accession>A0ABM9I6H9</accession>
<dbReference type="CDD" id="cd00882">
    <property type="entry name" value="Ras_like_GTPase"/>
    <property type="match status" value="1"/>
</dbReference>
<dbReference type="Gene3D" id="3.40.50.300">
    <property type="entry name" value="P-loop containing nucleotide triphosphate hydrolases"/>
    <property type="match status" value="1"/>
</dbReference>
<protein>
    <submittedName>
        <fullName evidence="2">50S ribosome-binding GTPase</fullName>
    </submittedName>
</protein>
<dbReference type="InterPro" id="IPR006073">
    <property type="entry name" value="GTP-bd"/>
</dbReference>
<reference evidence="2 3" key="1">
    <citation type="submission" date="2023-03" db="EMBL/GenBank/DDBJ databases">
        <authorList>
            <person name="Pearce D."/>
        </authorList>
    </citation>
    <scope>NUCLEOTIDE SEQUENCE [LARGE SCALE GENOMIC DNA]</scope>
    <source>
        <strain evidence="2">Msz</strain>
    </source>
</reference>
<proteinExistence type="predicted"/>